<dbReference type="PROSITE" id="PS50848">
    <property type="entry name" value="START"/>
    <property type="match status" value="1"/>
</dbReference>
<protein>
    <recommendedName>
        <fullName evidence="1">START domain-containing protein</fullName>
    </recommendedName>
</protein>
<organism evidence="2 4">
    <name type="scientific">Aphanomyces astaci</name>
    <name type="common">Crayfish plague agent</name>
    <dbReference type="NCBI Taxonomy" id="112090"/>
    <lineage>
        <taxon>Eukaryota</taxon>
        <taxon>Sar</taxon>
        <taxon>Stramenopiles</taxon>
        <taxon>Oomycota</taxon>
        <taxon>Saprolegniomycetes</taxon>
        <taxon>Saprolegniales</taxon>
        <taxon>Verrucalvaceae</taxon>
        <taxon>Aphanomyces</taxon>
    </lineage>
</organism>
<dbReference type="PANTHER" id="PTHR19308:SF14">
    <property type="entry name" value="START DOMAIN-CONTAINING PROTEIN"/>
    <property type="match status" value="1"/>
</dbReference>
<dbReference type="GO" id="GO:0005737">
    <property type="term" value="C:cytoplasm"/>
    <property type="evidence" value="ECO:0007669"/>
    <property type="project" value="UniProtKB-ARBA"/>
</dbReference>
<dbReference type="VEuPathDB" id="FungiDB:H257_12054"/>
<reference evidence="4 5" key="1">
    <citation type="submission" date="2018-08" db="EMBL/GenBank/DDBJ databases">
        <title>Aphanomyces genome sequencing and annotation.</title>
        <authorList>
            <person name="Minardi D."/>
            <person name="Oidtmann B."/>
            <person name="Van Der Giezen M."/>
            <person name="Studholme D.J."/>
        </authorList>
    </citation>
    <scope>NUCLEOTIDE SEQUENCE [LARGE SCALE GENOMIC DNA]</scope>
    <source>
        <strain evidence="2 4">197901</strain>
        <strain evidence="3 5">FDL457</strain>
    </source>
</reference>
<evidence type="ECO:0000313" key="4">
    <source>
        <dbReference type="Proteomes" id="UP000266196"/>
    </source>
</evidence>
<dbReference type="PANTHER" id="PTHR19308">
    <property type="entry name" value="PHOSPHATIDYLCHOLINE TRANSFER PROTEIN"/>
    <property type="match status" value="1"/>
</dbReference>
<dbReference type="Pfam" id="PF01852">
    <property type="entry name" value="START"/>
    <property type="match status" value="1"/>
</dbReference>
<evidence type="ECO:0000313" key="2">
    <source>
        <dbReference type="EMBL" id="RHY98113.1"/>
    </source>
</evidence>
<sequence length="292" mass="31518">MSSLEIDGAADSIRLLLAMESSPTSSLASKDKAAGGLWTEVKVVDDITVFRGVVPGCEWNAVKATGIIPSCSAPFLASKLLDDAEMPRFDKMVAYVSVLSGATSRATCPATTGRHMQLKPVLVTKARDFVVTTTTTNMQQSSAVDGRKDDVTTIVIASRSTSTWPAAPSHSFVRGVNHLSGYILRPVVVVVGTQASCVGCHVTLIAHVDPGGLLPPRVLCSESFGGGPALEVAAAFSKVVQQRRSYQQRQHPWTRPSSRVWTWTTRMIECLLVNHSKPHRSSTISIIFRFIR</sequence>
<name>A0A397ELG8_APHAT</name>
<dbReference type="EMBL" id="QUTE01016117">
    <property type="protein sequence ID" value="RHY98113.1"/>
    <property type="molecule type" value="Genomic_DNA"/>
</dbReference>
<dbReference type="SUPFAM" id="SSF55961">
    <property type="entry name" value="Bet v1-like"/>
    <property type="match status" value="1"/>
</dbReference>
<dbReference type="InterPro" id="IPR023393">
    <property type="entry name" value="START-like_dom_sf"/>
</dbReference>
<evidence type="ECO:0000313" key="3">
    <source>
        <dbReference type="EMBL" id="RHZ33250.1"/>
    </source>
</evidence>
<proteinExistence type="predicted"/>
<dbReference type="Proteomes" id="UP000266196">
    <property type="component" value="Unassembled WGS sequence"/>
</dbReference>
<evidence type="ECO:0000259" key="1">
    <source>
        <dbReference type="PROSITE" id="PS50848"/>
    </source>
</evidence>
<dbReference type="CDD" id="cd00177">
    <property type="entry name" value="START"/>
    <property type="match status" value="1"/>
</dbReference>
<dbReference type="InterPro" id="IPR002913">
    <property type="entry name" value="START_lipid-bd_dom"/>
</dbReference>
<dbReference type="GO" id="GO:0008289">
    <property type="term" value="F:lipid binding"/>
    <property type="evidence" value="ECO:0007669"/>
    <property type="project" value="InterPro"/>
</dbReference>
<comment type="caution">
    <text evidence="2">The sequence shown here is derived from an EMBL/GenBank/DDBJ whole genome shotgun (WGS) entry which is preliminary data.</text>
</comment>
<dbReference type="Proteomes" id="UP000286510">
    <property type="component" value="Unassembled WGS sequence"/>
</dbReference>
<feature type="domain" description="START" evidence="1">
    <location>
        <begin position="9"/>
        <end position="217"/>
    </location>
</feature>
<accession>A0A397ELG8</accession>
<evidence type="ECO:0000313" key="5">
    <source>
        <dbReference type="Proteomes" id="UP000286510"/>
    </source>
</evidence>
<dbReference type="Gene3D" id="3.30.530.20">
    <property type="match status" value="1"/>
</dbReference>
<dbReference type="EMBL" id="QUTF01010105">
    <property type="protein sequence ID" value="RHZ33250.1"/>
    <property type="molecule type" value="Genomic_DNA"/>
</dbReference>
<dbReference type="InterPro" id="IPR051213">
    <property type="entry name" value="START_lipid_transfer"/>
</dbReference>
<gene>
    <name evidence="3" type="ORF">DYB26_014588</name>
    <name evidence="2" type="ORF">DYB31_015197</name>
</gene>
<dbReference type="AlphaFoldDB" id="A0A397ELG8"/>